<dbReference type="VEuPathDB" id="FungiDB:ACLA_052950"/>
<evidence type="ECO:0000313" key="3">
    <source>
        <dbReference type="Proteomes" id="UP000006701"/>
    </source>
</evidence>
<dbReference type="HOGENOM" id="CLU_082448_0_0_1"/>
<dbReference type="OrthoDB" id="3556996at2759"/>
<accession>A1CIW7</accession>
<dbReference type="RefSeq" id="XP_001272248.1">
    <property type="nucleotide sequence ID" value="XM_001272247.1"/>
</dbReference>
<evidence type="ECO:0000313" key="2">
    <source>
        <dbReference type="EMBL" id="EAW10822.1"/>
    </source>
</evidence>
<dbReference type="KEGG" id="act:ACLA_052950"/>
<proteinExistence type="predicted"/>
<dbReference type="EMBL" id="DS027054">
    <property type="protein sequence ID" value="EAW10822.1"/>
    <property type="molecule type" value="Genomic_DNA"/>
</dbReference>
<dbReference type="Proteomes" id="UP000006701">
    <property type="component" value="Unassembled WGS sequence"/>
</dbReference>
<keyword evidence="1" id="KW-0732">Signal</keyword>
<gene>
    <name evidence="2" type="ORF">ACLA_052950</name>
</gene>
<name>A1CIW7_ASPCL</name>
<organism evidence="2 3">
    <name type="scientific">Aspergillus clavatus (strain ATCC 1007 / CBS 513.65 / DSM 816 / NCTC 3887 / NRRL 1 / QM 1276 / 107)</name>
    <dbReference type="NCBI Taxonomy" id="344612"/>
    <lineage>
        <taxon>Eukaryota</taxon>
        <taxon>Fungi</taxon>
        <taxon>Dikarya</taxon>
        <taxon>Ascomycota</taxon>
        <taxon>Pezizomycotina</taxon>
        <taxon>Eurotiomycetes</taxon>
        <taxon>Eurotiomycetidae</taxon>
        <taxon>Eurotiales</taxon>
        <taxon>Aspergillaceae</taxon>
        <taxon>Aspergillus</taxon>
        <taxon>Aspergillus subgen. Fumigati</taxon>
    </lineage>
</organism>
<dbReference type="eggNOG" id="ENOG502SSVA">
    <property type="taxonomic scope" value="Eukaryota"/>
</dbReference>
<reference evidence="2 3" key="1">
    <citation type="journal article" date="2008" name="PLoS Genet.">
        <title>Genomic islands in the pathogenic filamentous fungus Aspergillus fumigatus.</title>
        <authorList>
            <person name="Fedorova N.D."/>
            <person name="Khaldi N."/>
            <person name="Joardar V.S."/>
            <person name="Maiti R."/>
            <person name="Amedeo P."/>
            <person name="Anderson M.J."/>
            <person name="Crabtree J."/>
            <person name="Silva J.C."/>
            <person name="Badger J.H."/>
            <person name="Albarraq A."/>
            <person name="Angiuoli S."/>
            <person name="Bussey H."/>
            <person name="Bowyer P."/>
            <person name="Cotty P.J."/>
            <person name="Dyer P.S."/>
            <person name="Egan A."/>
            <person name="Galens K."/>
            <person name="Fraser-Liggett C.M."/>
            <person name="Haas B.J."/>
            <person name="Inman J.M."/>
            <person name="Kent R."/>
            <person name="Lemieux S."/>
            <person name="Malavazi I."/>
            <person name="Orvis J."/>
            <person name="Roemer T."/>
            <person name="Ronning C.M."/>
            <person name="Sundaram J.P."/>
            <person name="Sutton G."/>
            <person name="Turner G."/>
            <person name="Venter J.C."/>
            <person name="White O.R."/>
            <person name="Whitty B.R."/>
            <person name="Youngman P."/>
            <person name="Wolfe K.H."/>
            <person name="Goldman G.H."/>
            <person name="Wortman J.R."/>
            <person name="Jiang B."/>
            <person name="Denning D.W."/>
            <person name="Nierman W.C."/>
        </authorList>
    </citation>
    <scope>NUCLEOTIDE SEQUENCE [LARGE SCALE GENOMIC DNA]</scope>
    <source>
        <strain evidence="3">ATCC 1007 / CBS 513.65 / DSM 816 / NCTC 3887 / NRRL 1</strain>
    </source>
</reference>
<dbReference type="GeneID" id="4704014"/>
<feature type="signal peptide" evidence="1">
    <location>
        <begin position="1"/>
        <end position="19"/>
    </location>
</feature>
<protein>
    <submittedName>
        <fullName evidence="2">Uncharacterized protein</fullName>
    </submittedName>
</protein>
<keyword evidence="3" id="KW-1185">Reference proteome</keyword>
<feature type="chain" id="PRO_5002632986" evidence="1">
    <location>
        <begin position="20"/>
        <end position="212"/>
    </location>
</feature>
<dbReference type="AlphaFoldDB" id="A1CIW7"/>
<sequence length="212" mass="23400">MTLKIILTGLLAMATTALTQSITPPEGCPLPTWTVNNFHWYNGSHSLDCVHNQADINAMGCLCGNNWCEPVQSTCNGSWVHYCWTGMPNYEPWGYGPKETLDIDFEDGLQCHDEYIGYRVHDIGNGASNCGYSDRGLGRIVSFYGSSNEEQSVGRMDYVLGDGHALTCVNGSKITYSGSTEFEVNCVHDSFFNATCTAETFTVPVLNYQWVS</sequence>
<dbReference type="OMA" id="QCHDEYI"/>
<evidence type="ECO:0000256" key="1">
    <source>
        <dbReference type="SAM" id="SignalP"/>
    </source>
</evidence>